<accession>A0ABM7S8L8</accession>
<proteinExistence type="predicted"/>
<reference evidence="1 2" key="1">
    <citation type="submission" date="2021-07" db="EMBL/GenBank/DDBJ databases">
        <title>Novel Helicobacter sp. Isolated from a dog.</title>
        <authorList>
            <person name="Rimbara E."/>
            <person name="Suzuki M."/>
        </authorList>
    </citation>
    <scope>NUCLEOTIDE SEQUENCE [LARGE SCALE GENOMIC DNA]</scope>
    <source>
        <strain evidence="2">NHP19-003</strain>
    </source>
</reference>
<keyword evidence="2" id="KW-1185">Reference proteome</keyword>
<evidence type="ECO:0000313" key="1">
    <source>
        <dbReference type="EMBL" id="BCZ16855.1"/>
    </source>
</evidence>
<sequence>MLFKAIDSILFAIVVFCFTLGDKHTNKHKVVFAHFLLGGQNQNIIIATKLADMHKRVTKHIDSDCVAKNLLVLIADKPLNTLIRFASGNKWDTALNPIFFCKPCTSCAVKQIY</sequence>
<evidence type="ECO:0000313" key="2">
    <source>
        <dbReference type="Proteomes" id="UP000826775"/>
    </source>
</evidence>
<gene>
    <name evidence="1" type="ORF">NHP190003_01370</name>
</gene>
<evidence type="ECO:0008006" key="3">
    <source>
        <dbReference type="Google" id="ProtNLM"/>
    </source>
</evidence>
<dbReference type="Proteomes" id="UP000826775">
    <property type="component" value="Chromosome"/>
</dbReference>
<organism evidence="1 2">
    <name type="scientific">Helicobacter gastrocanis</name>
    <dbReference type="NCBI Taxonomy" id="2849641"/>
    <lineage>
        <taxon>Bacteria</taxon>
        <taxon>Pseudomonadati</taxon>
        <taxon>Campylobacterota</taxon>
        <taxon>Epsilonproteobacteria</taxon>
        <taxon>Campylobacterales</taxon>
        <taxon>Helicobacteraceae</taxon>
        <taxon>Helicobacter</taxon>
    </lineage>
</organism>
<name>A0ABM7S8L8_9HELI</name>
<dbReference type="EMBL" id="AP024814">
    <property type="protein sequence ID" value="BCZ16855.1"/>
    <property type="molecule type" value="Genomic_DNA"/>
</dbReference>
<protein>
    <recommendedName>
        <fullName evidence="3">Secreted protein</fullName>
    </recommendedName>
</protein>